<dbReference type="InterPro" id="IPR016024">
    <property type="entry name" value="ARM-type_fold"/>
</dbReference>
<dbReference type="SUPFAM" id="SSF48371">
    <property type="entry name" value="ARM repeat"/>
    <property type="match status" value="1"/>
</dbReference>
<dbReference type="GO" id="GO:0045176">
    <property type="term" value="P:apical protein localization"/>
    <property type="evidence" value="ECO:0007669"/>
    <property type="project" value="TreeGrafter"/>
</dbReference>
<dbReference type="GO" id="GO:0008093">
    <property type="term" value="F:cytoskeletal anchor activity"/>
    <property type="evidence" value="ECO:0007669"/>
    <property type="project" value="TreeGrafter"/>
</dbReference>
<feature type="compositionally biased region" description="Polar residues" evidence="1">
    <location>
        <begin position="228"/>
        <end position="254"/>
    </location>
</feature>
<reference evidence="3" key="1">
    <citation type="submission" date="2022-08" db="UniProtKB">
        <authorList>
            <consortium name="EnsemblMetazoa"/>
        </authorList>
    </citation>
    <scope>IDENTIFICATION</scope>
    <source>
        <strain evidence="3">EBRO</strain>
    </source>
</reference>
<protein>
    <recommendedName>
        <fullName evidence="2">Protein inscuteable homologue C-terminal domain-containing protein</fullName>
    </recommendedName>
</protein>
<dbReference type="Pfam" id="PF19427">
    <property type="entry name" value="Insc_C"/>
    <property type="match status" value="1"/>
</dbReference>
<feature type="compositionally biased region" description="Polar residues" evidence="1">
    <location>
        <begin position="141"/>
        <end position="163"/>
    </location>
</feature>
<feature type="domain" description="Protein inscuteable homologue C-terminal" evidence="2">
    <location>
        <begin position="630"/>
        <end position="899"/>
    </location>
</feature>
<sequence>MYVLGVGVGGLTDGPEIGLVWGGTNGGSSKMKWRMSRSNFQRSQSKVWFGNEPEGGSFGGIIGGAFAGFRPYGAGAGGYQYHGFGGAPLLSSRSGYPSFHDLEEEDELIEDQQPEQQEEQEQRHQQKQQPARNNEWAEANRQGSPASHKSQDSGFSDTETSPNMVGGHSKGHVSLSINDSQTTSSGEKLTPKRSVNEELLFQRSPSLNSGAPTPPTVIRRPVTKENETGQPSTTNGRRLSFSEPSPTSASIEANGVSSFREADRAVEGATRSCGSISLKRGRVITKNSRVKRNLNEQLSHSSEEMISLDGSELSEMLNQTNSPAGQQDNVDGCESGSFAVPRTPKGILKGSSTASSGSDANNNLNQEEAFKREGRELPTYAQLYPAGTSTPIKHQSKLYRSLPLSPTRRTAESPRVAQHTSRTSPTGSTVTVVENFYDEPDQIRDSLLHSTTASESGFSYTIYDNPLLNGHMPAVQSWLDGLRFGCQSEVMSILQTKSIAAEAGRTTRMTSAVAVKIIRHLQTKVTTLQGAFERVEKLFAAIKRYQAQQDNEDDEEDEKEIYQKVAPFVHGLASDIYEFVQKQKGNDYFGREPAEKDDRRKFLENAQSLVDMTVDLRAAAANAEDFDYRSVEEEVQIVKRYFLITVRLIFKNLVKVIVDTVEAARCDLILRSNLSYVAMLSNLDYSGLASLNDAFIANYTVRALLLVCVESKFSSIRALALRALATVCSTTETIRQLERADGLEVLRDILVVDQQQPGGTNERTEPELREAVSVLTQITAPWHGEEHRLEGLKQHVHSIVEAITEIIERTTCCQTLLLGSACLNNMTRIEPTAVYSLMSQDTVGKLKTAIEQRGPGTSIFLYEQFTSMLYNMSANWKSHHHLAGRPLVSFLVAVFSQKFYEKLPSRTESEAQRKTIKNILHVLSRLMSGGCLAASSPTTLELLESTLVPVFARIERTLDGKSEHYRDISSINRWFNESVTSRHGSPPTVTVAEPMNGRSTVAPHITRLTVGRDPVNGGAVIMLDKNRQESYV</sequence>
<evidence type="ECO:0000313" key="3">
    <source>
        <dbReference type="EnsemblMetazoa" id="AATE012114-PA.1"/>
    </source>
</evidence>
<dbReference type="GO" id="GO:0009786">
    <property type="term" value="P:regulation of asymmetric cell division"/>
    <property type="evidence" value="ECO:0007669"/>
    <property type="project" value="TreeGrafter"/>
</dbReference>
<evidence type="ECO:0000259" key="2">
    <source>
        <dbReference type="Pfam" id="PF19427"/>
    </source>
</evidence>
<feature type="compositionally biased region" description="Polar residues" evidence="1">
    <location>
        <begin position="418"/>
        <end position="428"/>
    </location>
</feature>
<dbReference type="InterPro" id="IPR039921">
    <property type="entry name" value="Inscuteable"/>
</dbReference>
<dbReference type="InterPro" id="IPR045789">
    <property type="entry name" value="Insc_C"/>
</dbReference>
<dbReference type="STRING" id="41427.A0A182J667"/>
<organism evidence="3">
    <name type="scientific">Anopheles atroparvus</name>
    <name type="common">European mosquito</name>
    <dbReference type="NCBI Taxonomy" id="41427"/>
    <lineage>
        <taxon>Eukaryota</taxon>
        <taxon>Metazoa</taxon>
        <taxon>Ecdysozoa</taxon>
        <taxon>Arthropoda</taxon>
        <taxon>Hexapoda</taxon>
        <taxon>Insecta</taxon>
        <taxon>Pterygota</taxon>
        <taxon>Neoptera</taxon>
        <taxon>Endopterygota</taxon>
        <taxon>Diptera</taxon>
        <taxon>Nematocera</taxon>
        <taxon>Culicoidea</taxon>
        <taxon>Culicidae</taxon>
        <taxon>Anophelinae</taxon>
        <taxon>Anopheles</taxon>
    </lineage>
</organism>
<dbReference type="GO" id="GO:0008356">
    <property type="term" value="P:asymmetric cell division"/>
    <property type="evidence" value="ECO:0007669"/>
    <property type="project" value="InterPro"/>
</dbReference>
<feature type="compositionally biased region" description="Polar residues" evidence="1">
    <location>
        <begin position="318"/>
        <end position="329"/>
    </location>
</feature>
<proteinExistence type="predicted"/>
<feature type="region of interest" description="Disordered" evidence="1">
    <location>
        <begin position="318"/>
        <end position="363"/>
    </location>
</feature>
<dbReference type="PANTHER" id="PTHR21386">
    <property type="entry name" value="INSCUTEABLE"/>
    <property type="match status" value="1"/>
</dbReference>
<name>A0A182J667_ANOAO</name>
<dbReference type="GO" id="GO:0000132">
    <property type="term" value="P:establishment of mitotic spindle orientation"/>
    <property type="evidence" value="ECO:0007669"/>
    <property type="project" value="TreeGrafter"/>
</dbReference>
<dbReference type="AlphaFoldDB" id="A0A182J667"/>
<dbReference type="Gene3D" id="1.25.10.10">
    <property type="entry name" value="Leucine-rich Repeat Variant"/>
    <property type="match status" value="1"/>
</dbReference>
<evidence type="ECO:0000256" key="1">
    <source>
        <dbReference type="SAM" id="MobiDB-lite"/>
    </source>
</evidence>
<feature type="region of interest" description="Disordered" evidence="1">
    <location>
        <begin position="106"/>
        <end position="254"/>
    </location>
</feature>
<dbReference type="VEuPathDB" id="VectorBase:AATE012114"/>
<feature type="compositionally biased region" description="Polar residues" evidence="1">
    <location>
        <begin position="175"/>
        <end position="187"/>
    </location>
</feature>
<dbReference type="CDD" id="cd21966">
    <property type="entry name" value="INSC_LBD"/>
    <property type="match status" value="1"/>
</dbReference>
<feature type="compositionally biased region" description="Acidic residues" evidence="1">
    <location>
        <begin position="106"/>
        <end position="119"/>
    </location>
</feature>
<dbReference type="EnsemblMetazoa" id="AATE012114-RA">
    <property type="protein sequence ID" value="AATE012114-PA.1"/>
    <property type="gene ID" value="AATE012114"/>
</dbReference>
<dbReference type="GO" id="GO:0045179">
    <property type="term" value="C:apical cortex"/>
    <property type="evidence" value="ECO:0007669"/>
    <property type="project" value="TreeGrafter"/>
</dbReference>
<feature type="compositionally biased region" description="Polar residues" evidence="1">
    <location>
        <begin position="350"/>
        <end position="363"/>
    </location>
</feature>
<dbReference type="InterPro" id="IPR011989">
    <property type="entry name" value="ARM-like"/>
</dbReference>
<accession>A0A182J667</accession>
<feature type="region of interest" description="Disordered" evidence="1">
    <location>
        <begin position="386"/>
        <end position="428"/>
    </location>
</feature>
<dbReference type="PANTHER" id="PTHR21386:SF0">
    <property type="entry name" value="PROTEIN INSCUTEABLE HOMOLOG"/>
    <property type="match status" value="1"/>
</dbReference>